<feature type="transmembrane region" description="Helical" evidence="8">
    <location>
        <begin position="49"/>
        <end position="78"/>
    </location>
</feature>
<dbReference type="Pfam" id="PF00137">
    <property type="entry name" value="ATP-synt_C"/>
    <property type="match status" value="1"/>
</dbReference>
<dbReference type="STRING" id="1817760.A2151_01125"/>
<dbReference type="GO" id="GO:0033179">
    <property type="term" value="C:proton-transporting V-type ATPase, V0 domain"/>
    <property type="evidence" value="ECO:0007669"/>
    <property type="project" value="InterPro"/>
</dbReference>
<comment type="subcellular location">
    <subcellularLocation>
        <location evidence="1">Membrane</location>
        <topology evidence="1">Multi-pass membrane protein</topology>
    </subcellularLocation>
</comment>
<keyword evidence="4 8" id="KW-0812">Transmembrane</keyword>
<dbReference type="GO" id="GO:0046961">
    <property type="term" value="F:proton-transporting ATPase activity, rotational mechanism"/>
    <property type="evidence" value="ECO:0007669"/>
    <property type="project" value="InterPro"/>
</dbReference>
<evidence type="ECO:0000256" key="8">
    <source>
        <dbReference type="RuleBase" id="RU363060"/>
    </source>
</evidence>
<sequence>MNPRMKFAFALTGVCAALSLGASLLLWWPEALAAEVAAGKPLAPEAYGLGFLGAALATGLSALGAGIAVANVGAAAVGAIAEKPELLGRALILVGLAEGIAIYGLIISVLILNRLV</sequence>
<proteinExistence type="inferred from homology"/>
<feature type="signal peptide" evidence="9">
    <location>
        <begin position="1"/>
        <end position="33"/>
    </location>
</feature>
<dbReference type="Proteomes" id="UP000178885">
    <property type="component" value="Unassembled WGS sequence"/>
</dbReference>
<protein>
    <submittedName>
        <fullName evidence="11">H+transporting two-sector ATPase C subunit</fullName>
    </submittedName>
</protein>
<dbReference type="InterPro" id="IPR002379">
    <property type="entry name" value="ATPase_proteolipid_c-like_dom"/>
</dbReference>
<dbReference type="PRINTS" id="PR00122">
    <property type="entry name" value="VACATPASE"/>
</dbReference>
<reference evidence="11 12" key="1">
    <citation type="journal article" date="2016" name="Nat. Commun.">
        <title>Thousands of microbial genomes shed light on interconnected biogeochemical processes in an aquifer system.</title>
        <authorList>
            <person name="Anantharaman K."/>
            <person name="Brown C.T."/>
            <person name="Hug L.A."/>
            <person name="Sharon I."/>
            <person name="Castelle C.J."/>
            <person name="Probst A.J."/>
            <person name="Thomas B.C."/>
            <person name="Singh A."/>
            <person name="Wilkins M.J."/>
            <person name="Karaoz U."/>
            <person name="Brodie E.L."/>
            <person name="Williams K.H."/>
            <person name="Hubbard S.S."/>
            <person name="Banfield J.F."/>
        </authorList>
    </citation>
    <scope>NUCLEOTIDE SEQUENCE [LARGE SCALE GENOMIC DNA]</scope>
</reference>
<evidence type="ECO:0000256" key="6">
    <source>
        <dbReference type="ARBA" id="ARBA00023065"/>
    </source>
</evidence>
<accession>A0A1F6TRS5</accession>
<feature type="domain" description="V-ATPase proteolipid subunit C-like" evidence="10">
    <location>
        <begin position="52"/>
        <end position="111"/>
    </location>
</feature>
<organism evidence="11 12">
    <name type="scientific">Candidatus Muproteobacteria bacterium RBG_16_65_34</name>
    <dbReference type="NCBI Taxonomy" id="1817760"/>
    <lineage>
        <taxon>Bacteria</taxon>
        <taxon>Pseudomonadati</taxon>
        <taxon>Pseudomonadota</taxon>
        <taxon>Candidatus Muproteobacteria</taxon>
    </lineage>
</organism>
<feature type="chain" id="PRO_5009526798" evidence="9">
    <location>
        <begin position="34"/>
        <end position="116"/>
    </location>
</feature>
<dbReference type="PANTHER" id="PTHR10263">
    <property type="entry name" value="V-TYPE PROTON ATPASE PROTEOLIPID SUBUNIT"/>
    <property type="match status" value="1"/>
</dbReference>
<keyword evidence="3 8" id="KW-0813">Transport</keyword>
<dbReference type="SUPFAM" id="SSF81333">
    <property type="entry name" value="F1F0 ATP synthase subunit C"/>
    <property type="match status" value="1"/>
</dbReference>
<evidence type="ECO:0000256" key="5">
    <source>
        <dbReference type="ARBA" id="ARBA00022989"/>
    </source>
</evidence>
<dbReference type="InterPro" id="IPR035921">
    <property type="entry name" value="F/V-ATP_Csub_sf"/>
</dbReference>
<gene>
    <name evidence="11" type="ORF">A2151_01125</name>
</gene>
<keyword evidence="9" id="KW-0732">Signal</keyword>
<dbReference type="EMBL" id="MFSU01000046">
    <property type="protein sequence ID" value="OGI47775.1"/>
    <property type="molecule type" value="Genomic_DNA"/>
</dbReference>
<keyword evidence="6 8" id="KW-0406">Ion transport</keyword>
<comment type="caution">
    <text evidence="8">Lacks conserved residue(s) required for the propagation of feature annotation.</text>
</comment>
<feature type="transmembrane region" description="Helical" evidence="8">
    <location>
        <begin position="90"/>
        <end position="112"/>
    </location>
</feature>
<keyword evidence="5 8" id="KW-1133">Transmembrane helix</keyword>
<comment type="similarity">
    <text evidence="2 8">Belongs to the V-ATPase proteolipid subunit family.</text>
</comment>
<evidence type="ECO:0000256" key="9">
    <source>
        <dbReference type="SAM" id="SignalP"/>
    </source>
</evidence>
<evidence type="ECO:0000256" key="4">
    <source>
        <dbReference type="ARBA" id="ARBA00022692"/>
    </source>
</evidence>
<evidence type="ECO:0000256" key="2">
    <source>
        <dbReference type="ARBA" id="ARBA00007296"/>
    </source>
</evidence>
<evidence type="ECO:0000256" key="1">
    <source>
        <dbReference type="ARBA" id="ARBA00004141"/>
    </source>
</evidence>
<evidence type="ECO:0000256" key="7">
    <source>
        <dbReference type="ARBA" id="ARBA00023136"/>
    </source>
</evidence>
<evidence type="ECO:0000259" key="10">
    <source>
        <dbReference type="Pfam" id="PF00137"/>
    </source>
</evidence>
<evidence type="ECO:0000313" key="12">
    <source>
        <dbReference type="Proteomes" id="UP000178885"/>
    </source>
</evidence>
<evidence type="ECO:0000313" key="11">
    <source>
        <dbReference type="EMBL" id="OGI47775.1"/>
    </source>
</evidence>
<dbReference type="CDD" id="cd18120">
    <property type="entry name" value="ATP-synt_Vo_Ao_c"/>
    <property type="match status" value="1"/>
</dbReference>
<keyword evidence="7 8" id="KW-0472">Membrane</keyword>
<dbReference type="AlphaFoldDB" id="A0A1F6TRS5"/>
<name>A0A1F6TRS5_9PROT</name>
<evidence type="ECO:0000256" key="3">
    <source>
        <dbReference type="ARBA" id="ARBA00022448"/>
    </source>
</evidence>
<comment type="caution">
    <text evidence="11">The sequence shown here is derived from an EMBL/GenBank/DDBJ whole genome shotgun (WGS) entry which is preliminary data.</text>
</comment>
<dbReference type="InterPro" id="IPR000245">
    <property type="entry name" value="ATPase_proteolipid_csu"/>
</dbReference>
<dbReference type="Gene3D" id="1.20.120.610">
    <property type="entry name" value="lithium bound rotor ring of v- atpase"/>
    <property type="match status" value="1"/>
</dbReference>